<comment type="caution">
    <text evidence="1">The sequence shown here is derived from an EMBL/GenBank/DDBJ whole genome shotgun (WGS) entry which is preliminary data.</text>
</comment>
<gene>
    <name evidence="1" type="ORF">LCGC14_1845660</name>
</gene>
<protein>
    <submittedName>
        <fullName evidence="1">Uncharacterized protein</fullName>
    </submittedName>
</protein>
<evidence type="ECO:0000313" key="1">
    <source>
        <dbReference type="EMBL" id="KKL96320.1"/>
    </source>
</evidence>
<dbReference type="EMBL" id="LAZR01018463">
    <property type="protein sequence ID" value="KKL96320.1"/>
    <property type="molecule type" value="Genomic_DNA"/>
</dbReference>
<organism evidence="1">
    <name type="scientific">marine sediment metagenome</name>
    <dbReference type="NCBI Taxonomy" id="412755"/>
    <lineage>
        <taxon>unclassified sequences</taxon>
        <taxon>metagenomes</taxon>
        <taxon>ecological metagenomes</taxon>
    </lineage>
</organism>
<name>A0A0F9IRH9_9ZZZZ</name>
<dbReference type="AlphaFoldDB" id="A0A0F9IRH9"/>
<reference evidence="1" key="1">
    <citation type="journal article" date="2015" name="Nature">
        <title>Complex archaea that bridge the gap between prokaryotes and eukaryotes.</title>
        <authorList>
            <person name="Spang A."/>
            <person name="Saw J.H."/>
            <person name="Jorgensen S.L."/>
            <person name="Zaremba-Niedzwiedzka K."/>
            <person name="Martijn J."/>
            <person name="Lind A.E."/>
            <person name="van Eijk R."/>
            <person name="Schleper C."/>
            <person name="Guy L."/>
            <person name="Ettema T.J."/>
        </authorList>
    </citation>
    <scope>NUCLEOTIDE SEQUENCE</scope>
</reference>
<sequence length="50" mass="5561">MNDRRLVPLALDPDYKDNTDQFSSLTEPGPTTLHPGTVGSLHYKAKGYSR</sequence>
<proteinExistence type="predicted"/>
<accession>A0A0F9IRH9</accession>